<dbReference type="PANTHER" id="PTHR37296:SF1">
    <property type="entry name" value="CONSERVED VIRULENCE FACTOR B"/>
    <property type="match status" value="1"/>
</dbReference>
<dbReference type="PIRSF" id="PIRSF012524">
    <property type="entry name" value="YitL_S1"/>
    <property type="match status" value="1"/>
</dbReference>
<dbReference type="EMBL" id="ADLE01000009">
    <property type="protein sequence ID" value="EJZ64294.1"/>
    <property type="molecule type" value="Genomic_DNA"/>
</dbReference>
<dbReference type="eggNOG" id="COG2996">
    <property type="taxonomic scope" value="Bacteria"/>
</dbReference>
<proteinExistence type="inferred from homology"/>
<protein>
    <recommendedName>
        <fullName evidence="6">GntR family transcriptional regulator</fullName>
    </recommendedName>
</protein>
<comment type="similarity">
    <text evidence="1">Belongs to the CvfB family.</text>
</comment>
<dbReference type="HOGENOM" id="CLU_064885_1_0_10"/>
<feature type="domain" description="Conserved virulence factor B first S1" evidence="2">
    <location>
        <begin position="4"/>
        <end position="65"/>
    </location>
</feature>
<comment type="caution">
    <text evidence="4">The sequence shown here is derived from an EMBL/GenBank/DDBJ whole genome shotgun (WGS) entry which is preliminary data.</text>
</comment>
<reference evidence="4 5" key="1">
    <citation type="submission" date="2012-08" db="EMBL/GenBank/DDBJ databases">
        <title>The Genome Sequence of Barnesiella intestinihominis YIT 11860.</title>
        <authorList>
            <consortium name="The Broad Institute Genome Sequencing Platform"/>
            <person name="Earl A."/>
            <person name="Ward D."/>
            <person name="Feldgarden M."/>
            <person name="Gevers D."/>
            <person name="Morotomi M."/>
            <person name="Walker B."/>
            <person name="Young S.K."/>
            <person name="Zeng Q."/>
            <person name="Gargeya S."/>
            <person name="Fitzgerald M."/>
            <person name="Haas B."/>
            <person name="Abouelleil A."/>
            <person name="Alvarado L."/>
            <person name="Arachchi H.M."/>
            <person name="Berlin A.M."/>
            <person name="Chapman S.B."/>
            <person name="Goldberg J."/>
            <person name="Griggs A."/>
            <person name="Gujja S."/>
            <person name="Hansen M."/>
            <person name="Howarth C."/>
            <person name="Imamovic A."/>
            <person name="Larimer J."/>
            <person name="McCowen C."/>
            <person name="Montmayeur A."/>
            <person name="Murphy C."/>
            <person name="Neiman D."/>
            <person name="Pearson M."/>
            <person name="Priest M."/>
            <person name="Roberts A."/>
            <person name="Saif S."/>
            <person name="Shea T."/>
            <person name="Sisk P."/>
            <person name="Sykes S."/>
            <person name="Wortman J."/>
            <person name="Nusbaum C."/>
            <person name="Birren B."/>
        </authorList>
    </citation>
    <scope>NUCLEOTIDE SEQUENCE [LARGE SCALE GENOMIC DNA]</scope>
    <source>
        <strain evidence="4 5">YIT 11860</strain>
    </source>
</reference>
<evidence type="ECO:0000259" key="2">
    <source>
        <dbReference type="Pfam" id="PF13509"/>
    </source>
</evidence>
<dbReference type="OrthoDB" id="9801597at2"/>
<evidence type="ECO:0008006" key="6">
    <source>
        <dbReference type="Google" id="ProtNLM"/>
    </source>
</evidence>
<dbReference type="InterPro" id="IPR014464">
    <property type="entry name" value="CvfB_fam"/>
</dbReference>
<dbReference type="Pfam" id="PF13509">
    <property type="entry name" value="S1_2"/>
    <property type="match status" value="2"/>
</dbReference>
<organism evidence="4 5">
    <name type="scientific">Barnesiella intestinihominis YIT 11860</name>
    <dbReference type="NCBI Taxonomy" id="742726"/>
    <lineage>
        <taxon>Bacteria</taxon>
        <taxon>Pseudomonadati</taxon>
        <taxon>Bacteroidota</taxon>
        <taxon>Bacteroidia</taxon>
        <taxon>Bacteroidales</taxon>
        <taxon>Barnesiellaceae</taxon>
        <taxon>Barnesiella</taxon>
    </lineage>
</organism>
<dbReference type="InterPro" id="IPR040764">
    <property type="entry name" value="CvfB_WH"/>
</dbReference>
<dbReference type="GeneID" id="77848814"/>
<name>K0X969_9BACT</name>
<feature type="domain" description="Conserved virulence factor B-like winged helix" evidence="3">
    <location>
        <begin position="220"/>
        <end position="276"/>
    </location>
</feature>
<dbReference type="RefSeq" id="WP_008862015.1">
    <property type="nucleotide sequence ID" value="NZ_CAXSNY010000001.1"/>
</dbReference>
<dbReference type="AlphaFoldDB" id="K0X969"/>
<dbReference type="PANTHER" id="PTHR37296">
    <property type="entry name" value="CONSERVED VIRULENCE FACTOR B"/>
    <property type="match status" value="1"/>
</dbReference>
<sequence>MLQVGKFNKLKVVKTVDFGVYLDGGEKGEILLPRKFVPEQSCSEGGEIDVFVYYDSEDRLIATTQKPYAQVGEFAWLQVKSVNRIGAFLDWGVEAKDLLVPFREQNTDMQQGEFYIVYVYLDFATGRIVASAKLDKFLDNVPPEYEANQPVEIIVTQRTPLGYKVIIDNLHWGVIYHNEIFRPITIGEHLRAYVKQVREDDKIDVMLQLPGYEKIDPLCESILQKLNEAGGVLRLSDKSPAEEIAHYFQCSKKSFKKAIGALYKARRIVIEENSIRKS</sequence>
<evidence type="ECO:0000256" key="1">
    <source>
        <dbReference type="PIRNR" id="PIRNR012524"/>
    </source>
</evidence>
<dbReference type="Proteomes" id="UP000006044">
    <property type="component" value="Unassembled WGS sequence"/>
</dbReference>
<dbReference type="STRING" id="742726.HMPREF9448_01554"/>
<dbReference type="Gene3D" id="1.10.10.10">
    <property type="entry name" value="Winged helix-like DNA-binding domain superfamily/Winged helix DNA-binding domain"/>
    <property type="match status" value="1"/>
</dbReference>
<dbReference type="Gene3D" id="2.40.50.140">
    <property type="entry name" value="Nucleic acid-binding proteins"/>
    <property type="match status" value="2"/>
</dbReference>
<gene>
    <name evidence="4" type="ORF">HMPREF9448_01554</name>
</gene>
<dbReference type="Pfam" id="PF17783">
    <property type="entry name" value="WHD_CvfB"/>
    <property type="match status" value="1"/>
</dbReference>
<evidence type="ECO:0000313" key="4">
    <source>
        <dbReference type="EMBL" id="EJZ64294.1"/>
    </source>
</evidence>
<accession>K0X969</accession>
<feature type="domain" description="Conserved virulence factor B first S1" evidence="2">
    <location>
        <begin position="72"/>
        <end position="131"/>
    </location>
</feature>
<evidence type="ECO:0000313" key="5">
    <source>
        <dbReference type="Proteomes" id="UP000006044"/>
    </source>
</evidence>
<dbReference type="InterPro" id="IPR012340">
    <property type="entry name" value="NA-bd_OB-fold"/>
</dbReference>
<evidence type="ECO:0000259" key="3">
    <source>
        <dbReference type="Pfam" id="PF17783"/>
    </source>
</evidence>
<dbReference type="InterPro" id="IPR039566">
    <property type="entry name" value="CvfB_S1_st"/>
</dbReference>
<dbReference type="InterPro" id="IPR036388">
    <property type="entry name" value="WH-like_DNA-bd_sf"/>
</dbReference>
<keyword evidence="5" id="KW-1185">Reference proteome</keyword>
<dbReference type="PATRIC" id="fig|742726.3.peg.1635"/>